<dbReference type="GO" id="GO:0022857">
    <property type="term" value="F:transmembrane transporter activity"/>
    <property type="evidence" value="ECO:0007669"/>
    <property type="project" value="InterPro"/>
</dbReference>
<dbReference type="PANTHER" id="PTHR23513:SF11">
    <property type="entry name" value="STAPHYLOFERRIN A TRANSPORTER"/>
    <property type="match status" value="1"/>
</dbReference>
<dbReference type="RefSeq" id="WP_099386845.1">
    <property type="nucleotide sequence ID" value="NZ_JANSWH010000035.1"/>
</dbReference>
<gene>
    <name evidence="7" type="ORF">CSX02_11970</name>
</gene>
<name>A0A2G3E0K4_9FIRM</name>
<feature type="transmembrane region" description="Helical" evidence="6">
    <location>
        <begin position="382"/>
        <end position="402"/>
    </location>
</feature>
<sequence>MSQNRVRGIRKNEALLWIGGWTSKFGNLVFDYANNVTIVNLIGKPWVLALYQSAETLIQILFNLIGGAKADHGNRKRLVIVTDLIAACICALLGLFIGSGWMAQVMIVANALLAVVYAFNSPTYKALVREVIERDRIGFANSIAHAGGEMIGLIGPVIGVMLVGLIGARGAMWFDAGTFLVSALLEMRLTGITSEAFNDSPKQKESVLGQIAAGFRYLWGEKHILFLLILAAFVNFFLAGYNLLLPYMDRVFAAEVPHFYGKALSVSAVGGIIGAFFCSKVLVKMQNRVRTLLLCLLGTGLSLLLEPVLAKHAFAYLALLPFGLFSMALAGFNILFMSHVQIAVDPEYLGRVFSIIFTVAVLFMPCGSFVCAHALDLQRVESFYVIGGGISLVTIVNLFISVGDTISD</sequence>
<keyword evidence="2" id="KW-1003">Cell membrane</keyword>
<reference evidence="7 8" key="2">
    <citation type="submission" date="2017-10" db="EMBL/GenBank/DDBJ databases">
        <authorList>
            <person name="Banno H."/>
            <person name="Chua N.-H."/>
        </authorList>
    </citation>
    <scope>NUCLEOTIDE SEQUENCE [LARGE SCALE GENOMIC DNA]</scope>
    <source>
        <strain evidence="7 8">JK623</strain>
    </source>
</reference>
<dbReference type="Pfam" id="PF07690">
    <property type="entry name" value="MFS_1"/>
    <property type="match status" value="1"/>
</dbReference>
<feature type="transmembrane region" description="Helical" evidence="6">
    <location>
        <begin position="224"/>
        <end position="247"/>
    </location>
</feature>
<evidence type="ECO:0000313" key="8">
    <source>
        <dbReference type="Proteomes" id="UP000224563"/>
    </source>
</evidence>
<dbReference type="AlphaFoldDB" id="A0A2G3E0K4"/>
<feature type="transmembrane region" description="Helical" evidence="6">
    <location>
        <begin position="78"/>
        <end position="97"/>
    </location>
</feature>
<comment type="subcellular location">
    <subcellularLocation>
        <location evidence="1">Cell membrane</location>
        <topology evidence="1">Multi-pass membrane protein</topology>
    </subcellularLocation>
</comment>
<keyword evidence="3 6" id="KW-0812">Transmembrane</keyword>
<keyword evidence="5 6" id="KW-0472">Membrane</keyword>
<keyword evidence="8" id="KW-1185">Reference proteome</keyword>
<organism evidence="7 8">
    <name type="scientific">Agathobacter ruminis</name>
    <dbReference type="NCBI Taxonomy" id="1712665"/>
    <lineage>
        <taxon>Bacteria</taxon>
        <taxon>Bacillati</taxon>
        <taxon>Bacillota</taxon>
        <taxon>Clostridia</taxon>
        <taxon>Lachnospirales</taxon>
        <taxon>Lachnospiraceae</taxon>
        <taxon>Agathobacter</taxon>
    </lineage>
</organism>
<feature type="transmembrane region" description="Helical" evidence="6">
    <location>
        <begin position="348"/>
        <end position="370"/>
    </location>
</feature>
<dbReference type="PANTHER" id="PTHR23513">
    <property type="entry name" value="INTEGRAL MEMBRANE EFFLUX PROTEIN-RELATED"/>
    <property type="match status" value="1"/>
</dbReference>
<protein>
    <recommendedName>
        <fullName evidence="9">MFS transporter</fullName>
    </recommendedName>
</protein>
<evidence type="ECO:0000256" key="4">
    <source>
        <dbReference type="ARBA" id="ARBA00022989"/>
    </source>
</evidence>
<evidence type="ECO:0000256" key="3">
    <source>
        <dbReference type="ARBA" id="ARBA00022692"/>
    </source>
</evidence>
<accession>A0A2G3E0K4</accession>
<dbReference type="Gene3D" id="1.20.1250.20">
    <property type="entry name" value="MFS general substrate transporter like domains"/>
    <property type="match status" value="1"/>
</dbReference>
<dbReference type="InterPro" id="IPR036259">
    <property type="entry name" value="MFS_trans_sf"/>
</dbReference>
<reference evidence="7 8" key="1">
    <citation type="submission" date="2017-10" db="EMBL/GenBank/DDBJ databases">
        <title>Resolving the taxonomy of Roseburia spp., Eubacterium rectale and Agathobacter spp. through phylogenomic analysis.</title>
        <authorList>
            <person name="Sheridan P.O."/>
            <person name="Walker A.W."/>
            <person name="Duncan S.H."/>
            <person name="Scott K.P."/>
            <person name="Toole P.W.O."/>
            <person name="Luis P."/>
            <person name="Flint H.J."/>
        </authorList>
    </citation>
    <scope>NUCLEOTIDE SEQUENCE [LARGE SCALE GENOMIC DNA]</scope>
    <source>
        <strain evidence="7 8">JK623</strain>
    </source>
</reference>
<keyword evidence="4 6" id="KW-1133">Transmembrane helix</keyword>
<dbReference type="Proteomes" id="UP000224563">
    <property type="component" value="Unassembled WGS sequence"/>
</dbReference>
<evidence type="ECO:0000256" key="2">
    <source>
        <dbReference type="ARBA" id="ARBA00022475"/>
    </source>
</evidence>
<dbReference type="GO" id="GO:0005886">
    <property type="term" value="C:plasma membrane"/>
    <property type="evidence" value="ECO:0007669"/>
    <property type="project" value="UniProtKB-SubCell"/>
</dbReference>
<feature type="transmembrane region" description="Helical" evidence="6">
    <location>
        <begin position="259"/>
        <end position="279"/>
    </location>
</feature>
<feature type="transmembrane region" description="Helical" evidence="6">
    <location>
        <begin position="291"/>
        <end position="310"/>
    </location>
</feature>
<feature type="transmembrane region" description="Helical" evidence="6">
    <location>
        <begin position="103"/>
        <end position="120"/>
    </location>
</feature>
<proteinExistence type="predicted"/>
<evidence type="ECO:0000256" key="6">
    <source>
        <dbReference type="SAM" id="Phobius"/>
    </source>
</evidence>
<evidence type="ECO:0008006" key="9">
    <source>
        <dbReference type="Google" id="ProtNLM"/>
    </source>
</evidence>
<dbReference type="InterPro" id="IPR011701">
    <property type="entry name" value="MFS"/>
</dbReference>
<feature type="transmembrane region" description="Helical" evidence="6">
    <location>
        <begin position="316"/>
        <end position="336"/>
    </location>
</feature>
<evidence type="ECO:0000313" key="7">
    <source>
        <dbReference type="EMBL" id="PHU36675.1"/>
    </source>
</evidence>
<comment type="caution">
    <text evidence="7">The sequence shown here is derived from an EMBL/GenBank/DDBJ whole genome shotgun (WGS) entry which is preliminary data.</text>
</comment>
<evidence type="ECO:0000256" key="1">
    <source>
        <dbReference type="ARBA" id="ARBA00004651"/>
    </source>
</evidence>
<dbReference type="EMBL" id="PDYG01000128">
    <property type="protein sequence ID" value="PHU36675.1"/>
    <property type="molecule type" value="Genomic_DNA"/>
</dbReference>
<evidence type="ECO:0000256" key="5">
    <source>
        <dbReference type="ARBA" id="ARBA00023136"/>
    </source>
</evidence>
<dbReference type="SUPFAM" id="SSF103473">
    <property type="entry name" value="MFS general substrate transporter"/>
    <property type="match status" value="1"/>
</dbReference>
<dbReference type="CDD" id="cd06173">
    <property type="entry name" value="MFS_MefA_like"/>
    <property type="match status" value="1"/>
</dbReference>